<feature type="domain" description="Transcription regulator PadR C-terminal" evidence="2">
    <location>
        <begin position="93"/>
        <end position="181"/>
    </location>
</feature>
<keyword evidence="4" id="KW-1185">Reference proteome</keyword>
<dbReference type="Pfam" id="PF03551">
    <property type="entry name" value="PadR"/>
    <property type="match status" value="1"/>
</dbReference>
<feature type="domain" description="Transcription regulator PadR N-terminal" evidence="1">
    <location>
        <begin position="7"/>
        <end position="79"/>
    </location>
</feature>
<dbReference type="InterPro" id="IPR005149">
    <property type="entry name" value="Tscrpt_reg_PadR_N"/>
</dbReference>
<organism evidence="3 4">
    <name type="scientific">Streptomyces violaceus</name>
    <name type="common">Streptomyces venezuelae</name>
    <dbReference type="NCBI Taxonomy" id="1936"/>
    <lineage>
        <taxon>Bacteria</taxon>
        <taxon>Bacillati</taxon>
        <taxon>Actinomycetota</taxon>
        <taxon>Actinomycetes</taxon>
        <taxon>Kitasatosporales</taxon>
        <taxon>Streptomycetaceae</taxon>
        <taxon>Streptomyces</taxon>
    </lineage>
</organism>
<dbReference type="InterPro" id="IPR036388">
    <property type="entry name" value="WH-like_DNA-bd_sf"/>
</dbReference>
<evidence type="ECO:0000259" key="1">
    <source>
        <dbReference type="Pfam" id="PF03551"/>
    </source>
</evidence>
<dbReference type="InterPro" id="IPR018309">
    <property type="entry name" value="Tscrpt_reg_PadR_C"/>
</dbReference>
<gene>
    <name evidence="3" type="ORF">OHB29_02210</name>
</gene>
<evidence type="ECO:0000313" key="3">
    <source>
        <dbReference type="EMBL" id="WUG91949.1"/>
    </source>
</evidence>
<accession>A0ABZ1NJT4</accession>
<evidence type="ECO:0000313" key="4">
    <source>
        <dbReference type="Proteomes" id="UP001341259"/>
    </source>
</evidence>
<dbReference type="PANTHER" id="PTHR43252:SF4">
    <property type="entry name" value="TRANSCRIPTIONAL REGULATORY PROTEIN"/>
    <property type="match status" value="1"/>
</dbReference>
<evidence type="ECO:0000259" key="2">
    <source>
        <dbReference type="Pfam" id="PF10400"/>
    </source>
</evidence>
<dbReference type="SUPFAM" id="SSF46785">
    <property type="entry name" value="Winged helix' DNA-binding domain"/>
    <property type="match status" value="1"/>
</dbReference>
<dbReference type="RefSeq" id="WP_328336381.1">
    <property type="nucleotide sequence ID" value="NZ_CP107906.1"/>
</dbReference>
<dbReference type="PANTHER" id="PTHR43252">
    <property type="entry name" value="TRANSCRIPTIONAL REGULATOR YQJI"/>
    <property type="match status" value="1"/>
</dbReference>
<protein>
    <submittedName>
        <fullName evidence="3">PadR family transcriptional regulator</fullName>
    </submittedName>
</protein>
<dbReference type="Proteomes" id="UP001341259">
    <property type="component" value="Chromosome"/>
</dbReference>
<proteinExistence type="predicted"/>
<dbReference type="Gene3D" id="1.10.10.10">
    <property type="entry name" value="Winged helix-like DNA-binding domain superfamily/Winged helix DNA-binding domain"/>
    <property type="match status" value="1"/>
</dbReference>
<name>A0ABZ1NJT4_STRVL</name>
<dbReference type="Pfam" id="PF10400">
    <property type="entry name" value="Vir_act_alpha_C"/>
    <property type="match status" value="1"/>
</dbReference>
<dbReference type="EMBL" id="CP107906">
    <property type="protein sequence ID" value="WUG91949.1"/>
    <property type="molecule type" value="Genomic_DNA"/>
</dbReference>
<dbReference type="InterPro" id="IPR036390">
    <property type="entry name" value="WH_DNA-bd_sf"/>
</dbReference>
<reference evidence="3 4" key="1">
    <citation type="submission" date="2022-10" db="EMBL/GenBank/DDBJ databases">
        <title>The complete genomes of actinobacterial strains from the NBC collection.</title>
        <authorList>
            <person name="Joergensen T.S."/>
            <person name="Alvarez Arevalo M."/>
            <person name="Sterndorff E.B."/>
            <person name="Faurdal D."/>
            <person name="Vuksanovic O."/>
            <person name="Mourched A.-S."/>
            <person name="Charusanti P."/>
            <person name="Shaw S."/>
            <person name="Blin K."/>
            <person name="Weber T."/>
        </authorList>
    </citation>
    <scope>NUCLEOTIDE SEQUENCE [LARGE SCALE GENOMIC DNA]</scope>
    <source>
        <strain evidence="3 4">NBC_00456</strain>
    </source>
</reference>
<sequence length="187" mass="21368">MSLKYAVLAALLEGEASGYELSKVFDVSLANFWASTPQQLYRELERLAQDGLIEARVVRQERRPDKRMFTLTEAGREDLCTFAAAPPRRPTAIRDELLIKIQAMDGADPEATRALVEEREAWARGKLARYRRVRERLLAGRGEEEYLREADRVGPYLTLMGGIGFEEENLRWCERVLTVLEQRAPLG</sequence>
<dbReference type="Gene3D" id="6.10.140.190">
    <property type="match status" value="1"/>
</dbReference>